<evidence type="ECO:0000313" key="1">
    <source>
        <dbReference type="EMBL" id="TSD68140.1"/>
    </source>
</evidence>
<dbReference type="AlphaFoldDB" id="A0A554SP76"/>
<dbReference type="EMBL" id="VLNT01000001">
    <property type="protein sequence ID" value="TSD68140.1"/>
    <property type="molecule type" value="Genomic_DNA"/>
</dbReference>
<accession>A0A554SP76</accession>
<dbReference type="OrthoDB" id="3515845at2"/>
<keyword evidence="2" id="KW-1185">Reference proteome</keyword>
<evidence type="ECO:0008006" key="3">
    <source>
        <dbReference type="Google" id="ProtNLM"/>
    </source>
</evidence>
<name>A0A554SP76_9ACTN</name>
<organism evidence="1 2">
    <name type="scientific">Aeromicrobium piscarium</name>
    <dbReference type="NCBI Taxonomy" id="2590901"/>
    <lineage>
        <taxon>Bacteria</taxon>
        <taxon>Bacillati</taxon>
        <taxon>Actinomycetota</taxon>
        <taxon>Actinomycetes</taxon>
        <taxon>Propionibacteriales</taxon>
        <taxon>Nocardioidaceae</taxon>
        <taxon>Aeromicrobium</taxon>
    </lineage>
</organism>
<proteinExistence type="predicted"/>
<comment type="caution">
    <text evidence="1">The sequence shown here is derived from an EMBL/GenBank/DDBJ whole genome shotgun (WGS) entry which is preliminary data.</text>
</comment>
<evidence type="ECO:0000313" key="2">
    <source>
        <dbReference type="Proteomes" id="UP000316988"/>
    </source>
</evidence>
<protein>
    <recommendedName>
        <fullName evidence="3">Phage tail protein</fullName>
    </recommendedName>
</protein>
<gene>
    <name evidence="1" type="ORF">FNM00_00650</name>
</gene>
<sequence>MSLTWYLADLQSDQVIDVLPLSVGSMERTISAATSTTASLDIKDPTLPPNWSSLVDGRRQYLVPVDTAPDGVETPLLGYLVERVIPGEPEVPFALKSLESALELLICRDHDFTQVDASQILATLCSDVLASREIGGWRFELDVTDCGLLLDQDYYWTEDRTIASAADDLTSAEGGPEYLVRVTWADDDHTRFRKTIEIGPQVGHDMATTVIENGDLSSRTRPRDWSEFGTHVIATGDGSGDSRPMSQPVVDDEAMDAGVPRRDVRHAASSVDDEAVLDVIAAGEAARRRYGTRSWELEIVAAADHAPRVGRDFDAGDTVYMDLGPWWRSNIRRFRQGFGIGRFGAGAFGVGEGSVSDEDFLIDPAEWRNPDGTPAPARLAGWRATVQGRTITHVTPVFWDEEGER</sequence>
<dbReference type="RefSeq" id="WP_143911088.1">
    <property type="nucleotide sequence ID" value="NZ_VLNT01000001.1"/>
</dbReference>
<dbReference type="Proteomes" id="UP000316988">
    <property type="component" value="Unassembled WGS sequence"/>
</dbReference>
<reference evidence="1 2" key="1">
    <citation type="submission" date="2019-07" db="EMBL/GenBank/DDBJ databases">
        <authorList>
            <person name="Zhao L.H."/>
        </authorList>
    </citation>
    <scope>NUCLEOTIDE SEQUENCE [LARGE SCALE GENOMIC DNA]</scope>
    <source>
        <strain evidence="1 2">Co35</strain>
    </source>
</reference>